<evidence type="ECO:0000313" key="3">
    <source>
        <dbReference type="Proteomes" id="UP000298652"/>
    </source>
</evidence>
<keyword evidence="1" id="KW-1133">Transmembrane helix</keyword>
<sequence>MWRLKTSQGGGEWMQTLSGFHGRQVWEFDPDAGTDAECATVENRFRRKESNDLLMRMQFTGLKHLDTDIPAAVKLEDGDEVTEEVVLAALRRALDQMSSLQADDGHWPGDYSAIMYLMPFCVRSSCAACIFLLTGLCYLTFLFA</sequence>
<protein>
    <recommendedName>
        <fullName evidence="4">Squalene cyclase N-terminal domain-containing protein</fullName>
    </recommendedName>
</protein>
<keyword evidence="1" id="KW-0472">Membrane</keyword>
<dbReference type="AlphaFoldDB" id="A0A4U6TH39"/>
<accession>A0A4U6TH39</accession>
<dbReference type="InterPro" id="IPR018333">
    <property type="entry name" value="Squalene_cyclase"/>
</dbReference>
<name>A0A4U6TH39_SETVI</name>
<keyword evidence="1" id="KW-0812">Transmembrane</keyword>
<dbReference type="Gramene" id="TKV99878">
    <property type="protein sequence ID" value="TKV99878"/>
    <property type="gene ID" value="SEVIR_8G073383v2"/>
</dbReference>
<evidence type="ECO:0008006" key="4">
    <source>
        <dbReference type="Google" id="ProtNLM"/>
    </source>
</evidence>
<dbReference type="PANTHER" id="PTHR11764:SF89">
    <property type="entry name" value="TERPENE CYCLASE_MUTASE FAMILY MEMBER"/>
    <property type="match status" value="1"/>
</dbReference>
<feature type="transmembrane region" description="Helical" evidence="1">
    <location>
        <begin position="120"/>
        <end position="143"/>
    </location>
</feature>
<dbReference type="PANTHER" id="PTHR11764">
    <property type="entry name" value="TERPENE CYCLASE/MUTASE FAMILY MEMBER"/>
    <property type="match status" value="1"/>
</dbReference>
<dbReference type="EMBL" id="CM016559">
    <property type="protein sequence ID" value="TKV99878.1"/>
    <property type="molecule type" value="Genomic_DNA"/>
</dbReference>
<dbReference type="SUPFAM" id="SSF48239">
    <property type="entry name" value="Terpenoid cyclases/Protein prenyltransferases"/>
    <property type="match status" value="1"/>
</dbReference>
<dbReference type="GO" id="GO:0016866">
    <property type="term" value="F:intramolecular transferase activity"/>
    <property type="evidence" value="ECO:0007669"/>
    <property type="project" value="InterPro"/>
</dbReference>
<dbReference type="OMA" id="ANEGTHQ"/>
<dbReference type="Proteomes" id="UP000298652">
    <property type="component" value="Chromosome 8"/>
</dbReference>
<organism evidence="2 3">
    <name type="scientific">Setaria viridis</name>
    <name type="common">Green bristlegrass</name>
    <name type="synonym">Setaria italica subsp. viridis</name>
    <dbReference type="NCBI Taxonomy" id="4556"/>
    <lineage>
        <taxon>Eukaryota</taxon>
        <taxon>Viridiplantae</taxon>
        <taxon>Streptophyta</taxon>
        <taxon>Embryophyta</taxon>
        <taxon>Tracheophyta</taxon>
        <taxon>Spermatophyta</taxon>
        <taxon>Magnoliopsida</taxon>
        <taxon>Liliopsida</taxon>
        <taxon>Poales</taxon>
        <taxon>Poaceae</taxon>
        <taxon>PACMAD clade</taxon>
        <taxon>Panicoideae</taxon>
        <taxon>Panicodae</taxon>
        <taxon>Paniceae</taxon>
        <taxon>Cenchrinae</taxon>
        <taxon>Setaria</taxon>
    </lineage>
</organism>
<dbReference type="InterPro" id="IPR008930">
    <property type="entry name" value="Terpenoid_cyclase/PrenylTrfase"/>
</dbReference>
<keyword evidence="3" id="KW-1185">Reference proteome</keyword>
<gene>
    <name evidence="2" type="ORF">SEVIR_8G073383v2</name>
</gene>
<evidence type="ECO:0000313" key="2">
    <source>
        <dbReference type="EMBL" id="TKV99878.1"/>
    </source>
</evidence>
<dbReference type="GO" id="GO:0005811">
    <property type="term" value="C:lipid droplet"/>
    <property type="evidence" value="ECO:0007669"/>
    <property type="project" value="InterPro"/>
</dbReference>
<dbReference type="GO" id="GO:0016104">
    <property type="term" value="P:triterpenoid biosynthetic process"/>
    <property type="evidence" value="ECO:0007669"/>
    <property type="project" value="InterPro"/>
</dbReference>
<reference evidence="2" key="1">
    <citation type="submission" date="2019-03" db="EMBL/GenBank/DDBJ databases">
        <title>WGS assembly of Setaria viridis.</title>
        <authorList>
            <person name="Huang P."/>
            <person name="Jenkins J."/>
            <person name="Grimwood J."/>
            <person name="Barry K."/>
            <person name="Healey A."/>
            <person name="Mamidi S."/>
            <person name="Sreedasyam A."/>
            <person name="Shu S."/>
            <person name="Feldman M."/>
            <person name="Wu J."/>
            <person name="Yu Y."/>
            <person name="Chen C."/>
            <person name="Johnson J."/>
            <person name="Rokhsar D."/>
            <person name="Baxter I."/>
            <person name="Schmutz J."/>
            <person name="Brutnell T."/>
            <person name="Kellogg E."/>
        </authorList>
    </citation>
    <scope>NUCLEOTIDE SEQUENCE [LARGE SCALE GENOMIC DNA]</scope>
</reference>
<evidence type="ECO:0000256" key="1">
    <source>
        <dbReference type="SAM" id="Phobius"/>
    </source>
</evidence>
<proteinExistence type="predicted"/>